<feature type="domain" description="K+ potassium transporter integral membrane" evidence="12">
    <location>
        <begin position="79"/>
        <end position="570"/>
    </location>
</feature>
<accession>A0A9D4UYV4</accession>
<evidence type="ECO:0000256" key="10">
    <source>
        <dbReference type="RuleBase" id="RU321113"/>
    </source>
</evidence>
<feature type="domain" description="K+ potassium transporter C-terminal" evidence="13">
    <location>
        <begin position="583"/>
        <end position="834"/>
    </location>
</feature>
<dbReference type="PANTHER" id="PTHR30540">
    <property type="entry name" value="OSMOTIC STRESS POTASSIUM TRANSPORTER"/>
    <property type="match status" value="1"/>
</dbReference>
<feature type="region of interest" description="Disordered" evidence="11">
    <location>
        <begin position="722"/>
        <end position="747"/>
    </location>
</feature>
<reference evidence="14" key="1">
    <citation type="submission" date="2021-01" db="EMBL/GenBank/DDBJ databases">
        <title>Adiantum capillus-veneris genome.</title>
        <authorList>
            <person name="Fang Y."/>
            <person name="Liao Q."/>
        </authorList>
    </citation>
    <scope>NUCLEOTIDE SEQUENCE</scope>
    <source>
        <strain evidence="14">H3</strain>
        <tissue evidence="14">Leaf</tissue>
    </source>
</reference>
<evidence type="ECO:0000256" key="1">
    <source>
        <dbReference type="ARBA" id="ARBA00004141"/>
    </source>
</evidence>
<evidence type="ECO:0000256" key="2">
    <source>
        <dbReference type="ARBA" id="ARBA00008440"/>
    </source>
</evidence>
<evidence type="ECO:0000256" key="3">
    <source>
        <dbReference type="ARBA" id="ARBA00022448"/>
    </source>
</evidence>
<keyword evidence="15" id="KW-1185">Reference proteome</keyword>
<evidence type="ECO:0000256" key="8">
    <source>
        <dbReference type="ARBA" id="ARBA00023065"/>
    </source>
</evidence>
<keyword evidence="3" id="KW-0813">Transport</keyword>
<comment type="caution">
    <text evidence="10">Lacks conserved residue(s) required for the propagation of feature annotation.</text>
</comment>
<feature type="transmembrane region" description="Helical" evidence="10">
    <location>
        <begin position="353"/>
        <end position="373"/>
    </location>
</feature>
<dbReference type="InterPro" id="IPR053951">
    <property type="entry name" value="K_trans_N"/>
</dbReference>
<evidence type="ECO:0000259" key="12">
    <source>
        <dbReference type="Pfam" id="PF02705"/>
    </source>
</evidence>
<comment type="caution">
    <text evidence="14">The sequence shown here is derived from an EMBL/GenBank/DDBJ whole genome shotgun (WGS) entry which is preliminary data.</text>
</comment>
<evidence type="ECO:0000256" key="4">
    <source>
        <dbReference type="ARBA" id="ARBA00022538"/>
    </source>
</evidence>
<feature type="transmembrane region" description="Helical" evidence="10">
    <location>
        <begin position="445"/>
        <end position="465"/>
    </location>
</feature>
<dbReference type="Pfam" id="PF22776">
    <property type="entry name" value="K_trans_C"/>
    <property type="match status" value="1"/>
</dbReference>
<feature type="region of interest" description="Disordered" evidence="11">
    <location>
        <begin position="1"/>
        <end position="25"/>
    </location>
</feature>
<dbReference type="Proteomes" id="UP000886520">
    <property type="component" value="Chromosome 8"/>
</dbReference>
<evidence type="ECO:0000256" key="11">
    <source>
        <dbReference type="SAM" id="MobiDB-lite"/>
    </source>
</evidence>
<comment type="function">
    <text evidence="10">Potassium transporter.</text>
</comment>
<comment type="similarity">
    <text evidence="2 10">Belongs to the HAK/KUP transporter (TC 2.A.72.3) family.</text>
</comment>
<feature type="transmembrane region" description="Helical" evidence="10">
    <location>
        <begin position="245"/>
        <end position="264"/>
    </location>
</feature>
<feature type="transmembrane region" description="Helical" evidence="10">
    <location>
        <begin position="393"/>
        <end position="424"/>
    </location>
</feature>
<feature type="transmembrane region" description="Helical" evidence="10">
    <location>
        <begin position="207"/>
        <end position="225"/>
    </location>
</feature>
<keyword evidence="8 10" id="KW-0406">Ion transport</keyword>
<sequence>MDKVHSTSTFPEADEGSGDDSCSWDGHRIASDNAGEFQQKLKRAIPRVDSLQNEAMQISGISGGPAVKDEKLRVILQMAFQTLGVVYSSLGTSPLFVFRSAFTGGIGGTLDILGALSIIIYTLTLIPLIKYLFVVLRANSNEESDFKGGIFSLYSLICRYAKASLIPNRQPTDEELSNLKVEVPSRRLERALLIKGKLAKKDVWKNLLLIFALLGVSLTIGNGILTPCISMMSALSGLRVAIPSLSHDIVVVIAIALIIVLFSLQRFGIGKVRRFFAPALCLWFVSIALIGIWNIIKYDPSIFRAFNPMYMYYLFAQNKTKAWYILGGLVLCITGGEAMFADLGNYRLKSLQIAFAGVVYPCLLLSYMGQAAYLMKNPLAVGDVFYNSIPGVLYWPVFVFAMFAVTIASRSMILVSFSVIKAAVALDCFPRVKIIHTSKQVKGQIYIPVINWFLMIMCVAITAGFRSTHLMGHAYGVVVLGDMFITTCFIALIMVVIWQTALPLVLAFTIIIGGVELLFFLAVLLKVQKGGWVPLVIALVLLIVMYIWHYGTRVTYQSEVEQRISMDYMLALGADLGTIRVKGVGLLYNDLAQGVPAIFGYFIKSLPATHSTIVFVCIKYVHVPRVPQSQRFLFRRVCPRNYHLFRCVARYGYKDVRKEDHTIFEELLLHSLELFIRKEAQEYALEFESFGMETDVADAEVSPWAGELSASRDSLRTPLLSTSATQRSDTTFEEDDDMLESPSSERRCVTPRSSYPYVLDNIAVMELCALRDAREAGTIAYLLGHADVRAKKESWFFKKLVINYFYSFLSKNCRASTEMLSVPHTHLLQVGMTYMV</sequence>
<evidence type="ECO:0000313" key="15">
    <source>
        <dbReference type="Proteomes" id="UP000886520"/>
    </source>
</evidence>
<organism evidence="14 15">
    <name type="scientific">Adiantum capillus-veneris</name>
    <name type="common">Maidenhair fern</name>
    <dbReference type="NCBI Taxonomy" id="13818"/>
    <lineage>
        <taxon>Eukaryota</taxon>
        <taxon>Viridiplantae</taxon>
        <taxon>Streptophyta</taxon>
        <taxon>Embryophyta</taxon>
        <taxon>Tracheophyta</taxon>
        <taxon>Polypodiopsida</taxon>
        <taxon>Polypodiidae</taxon>
        <taxon>Polypodiales</taxon>
        <taxon>Pteridineae</taxon>
        <taxon>Pteridaceae</taxon>
        <taxon>Vittarioideae</taxon>
        <taxon>Adiantum</taxon>
    </lineage>
</organism>
<dbReference type="OrthoDB" id="504708at2759"/>
<keyword evidence="7 10" id="KW-1133">Transmembrane helix</keyword>
<evidence type="ECO:0000256" key="7">
    <source>
        <dbReference type="ARBA" id="ARBA00022989"/>
    </source>
</evidence>
<comment type="subcellular location">
    <subcellularLocation>
        <location evidence="1 10">Membrane</location>
        <topology evidence="1 10">Multi-pass membrane protein</topology>
    </subcellularLocation>
</comment>
<feature type="transmembrane region" description="Helical" evidence="10">
    <location>
        <begin position="504"/>
        <end position="525"/>
    </location>
</feature>
<feature type="transmembrane region" description="Helical" evidence="10">
    <location>
        <begin position="477"/>
        <end position="497"/>
    </location>
</feature>
<dbReference type="AlphaFoldDB" id="A0A9D4UYV4"/>
<dbReference type="NCBIfam" id="TIGR00794">
    <property type="entry name" value="kup"/>
    <property type="match status" value="1"/>
</dbReference>
<name>A0A9D4UYV4_ADICA</name>
<feature type="transmembrane region" description="Helical" evidence="10">
    <location>
        <begin position="276"/>
        <end position="296"/>
    </location>
</feature>
<feature type="transmembrane region" description="Helical" evidence="10">
    <location>
        <begin position="112"/>
        <end position="133"/>
    </location>
</feature>
<evidence type="ECO:0000313" key="14">
    <source>
        <dbReference type="EMBL" id="KAI5076340.1"/>
    </source>
</evidence>
<dbReference type="GO" id="GO:0016020">
    <property type="term" value="C:membrane"/>
    <property type="evidence" value="ECO:0007669"/>
    <property type="project" value="UniProtKB-SubCell"/>
</dbReference>
<evidence type="ECO:0000259" key="13">
    <source>
        <dbReference type="Pfam" id="PF22776"/>
    </source>
</evidence>
<evidence type="ECO:0000256" key="9">
    <source>
        <dbReference type="ARBA" id="ARBA00023136"/>
    </source>
</evidence>
<dbReference type="Pfam" id="PF02705">
    <property type="entry name" value="K_trans"/>
    <property type="match status" value="1"/>
</dbReference>
<gene>
    <name evidence="14" type="ORF">GOP47_0008405</name>
</gene>
<keyword evidence="6 10" id="KW-0630">Potassium</keyword>
<protein>
    <recommendedName>
        <fullName evidence="10">Potassium transporter</fullName>
    </recommendedName>
</protein>
<dbReference type="InterPro" id="IPR053952">
    <property type="entry name" value="K_trans_C"/>
</dbReference>
<evidence type="ECO:0000256" key="5">
    <source>
        <dbReference type="ARBA" id="ARBA00022692"/>
    </source>
</evidence>
<dbReference type="PANTHER" id="PTHR30540:SF4">
    <property type="entry name" value="POTASSIUM TRANSPORTER 12-RELATED"/>
    <property type="match status" value="1"/>
</dbReference>
<dbReference type="GO" id="GO:0015079">
    <property type="term" value="F:potassium ion transmembrane transporter activity"/>
    <property type="evidence" value="ECO:0007669"/>
    <property type="project" value="UniProtKB-UniRule"/>
</dbReference>
<keyword evidence="9 10" id="KW-0472">Membrane</keyword>
<feature type="transmembrane region" description="Helical" evidence="10">
    <location>
        <begin position="322"/>
        <end position="341"/>
    </location>
</feature>
<dbReference type="EMBL" id="JABFUD020000008">
    <property type="protein sequence ID" value="KAI5076340.1"/>
    <property type="molecule type" value="Genomic_DNA"/>
</dbReference>
<dbReference type="InterPro" id="IPR003855">
    <property type="entry name" value="K+_transporter"/>
</dbReference>
<evidence type="ECO:0000256" key="6">
    <source>
        <dbReference type="ARBA" id="ARBA00022958"/>
    </source>
</evidence>
<keyword evidence="4 10" id="KW-0633">Potassium transport</keyword>
<proteinExistence type="inferred from homology"/>
<feature type="compositionally biased region" description="Polar residues" evidence="11">
    <location>
        <begin position="1"/>
        <end position="10"/>
    </location>
</feature>
<feature type="transmembrane region" description="Helical" evidence="10">
    <location>
        <begin position="531"/>
        <end position="548"/>
    </location>
</feature>
<keyword evidence="5 10" id="KW-0812">Transmembrane</keyword>